<evidence type="ECO:0000259" key="4">
    <source>
        <dbReference type="Pfam" id="PF14228"/>
    </source>
</evidence>
<dbReference type="InterPro" id="IPR025614">
    <property type="entry name" value="Cell_morpho_N"/>
</dbReference>
<dbReference type="Pfam" id="PF14225">
    <property type="entry name" value="MOR2-PAG1_C"/>
    <property type="match status" value="1"/>
</dbReference>
<feature type="compositionally biased region" description="Polar residues" evidence="1">
    <location>
        <begin position="38"/>
        <end position="64"/>
    </location>
</feature>
<dbReference type="InterPro" id="IPR016024">
    <property type="entry name" value="ARM-type_fold"/>
</dbReference>
<dbReference type="SUPFAM" id="SSF48371">
    <property type="entry name" value="ARM repeat"/>
    <property type="match status" value="2"/>
</dbReference>
<evidence type="ECO:0000259" key="3">
    <source>
        <dbReference type="Pfam" id="PF14225"/>
    </source>
</evidence>
<feature type="domain" description="Cell morphogenesis central region" evidence="4">
    <location>
        <begin position="1736"/>
        <end position="1906"/>
    </location>
</feature>
<dbReference type="GO" id="GO:0000902">
    <property type="term" value="P:cell morphogenesis"/>
    <property type="evidence" value="ECO:0007669"/>
    <property type="project" value="InterPro"/>
</dbReference>
<sequence>MSSTASSPLAHARPAAGNVSHHKDFPSREPSLTRGRALTTSARTAVSPRSASQTIALRVTSNPSPDRGIERKPSLSYAHNRQTSIVHGIQHSRNTSFVNSPATSPLSPQIIAASGAPLDGTVMGQDSIAEALTASGMHAGATAMNGHVSAASASLSGDGTGTQRKPERGQSRSSRKGGHSHNRSQSRQPHGPESLRTVSEYALHHLFNAFVAQADDKIRQCRTDRGQPEARVEKVCGPGVDSNFDQLITALGHVARHKPKPLIDTIMMWRKNKSEEAAHLRGRLANARQATSLPSSVHLPRRNTEPSQVFTEGQAAPPPSSGPEHMLMLQQEVTHAEQTSTVSTYMLCRILLEILTQTDLQCLTTDMAERLLSLFYGQLNAVDPDQVEDSPLNNANWVMYGQLLGALSDFMFDNVQEKFIADLRIVDSQSSVKGQLNRETEQKGAMIVRGMRHLRVRTYPENAWDSTCDFMLSFAKLFANAHGQTIKYAYCQVLRELLLRIAIRATTELGLPIWRTVVDIMRQRVSLLLSKPKHWQEAFPLMSIIISVSPADIFSSQWLPLALSIQPRLKERATRAVALRGICRLVWTYIYRTGTDPPNVATRRLEDIIRMVFQPGKRSYLSTESTISEPLIQLIRIIGFKYQDLCFKTIIFPLLNSEIFFPSASRDLRVENLEPDRMVIGIRSFLAIMADLEKGEQPPFPSSFNSDLSVDAVELPALSVSPRPLPHLSIKSSQLLDDRLSRPVNFTGLTDVAKQHYIRFCKILGEITIICDNTFGGQAVLDEKFSLQTPKTPMSETFGFGRRDDPSSSDPRQGFYDLLHVAVQALPRCLSPHIPFNSLINLLCTGTAHVQVNIATSSAQSLKSIARQSHAQQVTIGFARFIFNFDDRYSTMSDGGMLGAGHIENTLKLYVELLHIWIEEIKEKTRKAALDTPDDGSGNRGVQLDLSSVWAHVDEVESHGLFFLCSPARRVRAYAVTVLRLITEFDTALGGSSTRVIRVMEGSPQRVLDISDEKLSLAERSRLQRGMRKSNVQSTLVELCGSEVPYDSTLWFKIFPNLIRISFEVCPFAVTLTRDIVCARLSQIHRTLASLAEGPRASPYSSFEATAFKGNRLATTSPEIVIEQWKLYLIFAFTTLTNLGISGQSSAQHSRKSSKSSQKSSNKVYTARELFSKVLPLLAVDNPAIREAAVVGLGSINVNLYRTLLESLQGHSAACNEEANLRLAMHNRTLSSPRRGHRTDHLRTEITHVHKLTSHFLKLPEMYNDEWILNNLMGYTKDLRIFLSDAEVQHEWDFQKLRTHYCGLIEVLFEGVNKTSDPLQWMPFQSRKAAFALMEDWYGYSANQPQTRQREETMRRSMLDREVEFGNKGIATAAMEIEKRDLRTAALSAMAALCGGPVSITTDSKVLLQFDVRRMLTWIDSIFETPSDRTHAIGRRALTNLIVHNREHPYLLDRAIEMCYLSKSSKSLESYFEVVTQVLTEREDYSLPFWKVLSAGLYTLGHENNELRMKSARLLRKLEAREQKNSKLQDLDISISDKTIAVYKLAQFETSRRLAKQHAELAPLVFSQFSYYFKELQPDHQRNMVAAMLPWIQTVELQVDHENNPTAHSYMLLVNLFEITVRCSNALHNEIQALWQALATGPHGGNVQLILDFIINLCLEKREQNFVDYSKQIVVHLSSTPAGLKVVEFLLQSITPRSMVGEKREPALPPAEAANLPYLADLGALLPSSNKQSGYAMGQVCLILLVDLMVSPVQLAGEHVPLLLQIVLVLWDHYTPVVQDQAREMLVHLIHELVISQIEDDTTSIDKRAIEDFIDNVRRHDSKVVWNYDDKNGKDFEDSGTKVPESMTLVAGEVLKFFSLSYPGLRETWGKVALSWATSCPVRHLACRSFQLFRCILSSLDQRMLSDMLARLSNTISDDESDIQTFSMEILTTLSTIIEALQPADLMQYPQLFWTTCACLNTIHEGEFMESMSMLEKILDKLDLEDPEVIQVLEESCPEKWEGQFDGLSPLIYKGARSSLCLERSLRLLGRLCVLPSSRIVGDESRLVYTILANMPRFLRSFEPGVKDGSVYDTAEMLAGVAEEYQCANLSQALTAFAKKRYRVDKDFLAQTMSAIRSSFFPALEYGSLVFLIGLLTNKIDWMKINTMDVICVIIPEIDMRKPEIASKGPDLISPLLRLLQTDFCPQALRVLDLAMNMTGQIHPQAGVHLRMSMAGSHSSRPFKKQFEKTQSIYGIPEESGWAIPIPAHHSQLTRANVHAVFYTCGIIEDEDAETLATPQIEFRQEEFPFSPLSGYRTDTMTSEDTRGESHIGELVMKLDSMDNFFEDDDETEILTDLPSSPMFGAGRYANGSYSNGTGDVRENLYDQQTAPILNASLTRNASVTSFHTAFKDSKMSPVPREPAVMTPAAFNSFTSAPTSTTPKGPSVLLPSRPGLHSRSVTSPSAPNQHQRLSPGLSSSAVDEHDEAFSDDDVAIGRSSNTTPTDKPFSSIENMIRPLTQDTRSRIRSGMRRLTGGGGDPKEREKTREAVKLALQKSPQVPKVPDIYLVNPKSAEP</sequence>
<feature type="domain" description="Cell morphogenesis central region" evidence="4">
    <location>
        <begin position="954"/>
        <end position="1430"/>
    </location>
</feature>
<accession>A0A7C8I9B9</accession>
<evidence type="ECO:0000256" key="1">
    <source>
        <dbReference type="SAM" id="MobiDB-lite"/>
    </source>
</evidence>
<feature type="compositionally biased region" description="Polar residues" evidence="1">
    <location>
        <begin position="2439"/>
        <end position="2461"/>
    </location>
</feature>
<organism evidence="5 6">
    <name type="scientific">Massariosphaeria phaeospora</name>
    <dbReference type="NCBI Taxonomy" id="100035"/>
    <lineage>
        <taxon>Eukaryota</taxon>
        <taxon>Fungi</taxon>
        <taxon>Dikarya</taxon>
        <taxon>Ascomycota</taxon>
        <taxon>Pezizomycotina</taxon>
        <taxon>Dothideomycetes</taxon>
        <taxon>Pleosporomycetidae</taxon>
        <taxon>Pleosporales</taxon>
        <taxon>Pleosporales incertae sedis</taxon>
        <taxon>Massariosphaeria</taxon>
    </lineage>
</organism>
<evidence type="ECO:0000259" key="2">
    <source>
        <dbReference type="Pfam" id="PF14222"/>
    </source>
</evidence>
<dbReference type="Pfam" id="PF14222">
    <property type="entry name" value="MOR2-PAG1_N"/>
    <property type="match status" value="1"/>
</dbReference>
<evidence type="ECO:0000313" key="5">
    <source>
        <dbReference type="EMBL" id="KAF2871432.1"/>
    </source>
</evidence>
<dbReference type="EMBL" id="JAADJZ010000011">
    <property type="protein sequence ID" value="KAF2871432.1"/>
    <property type="molecule type" value="Genomic_DNA"/>
</dbReference>
<feature type="domain" description="Cell morphogenesis protein C-terminal" evidence="3">
    <location>
        <begin position="1950"/>
        <end position="2200"/>
    </location>
</feature>
<feature type="region of interest" description="Disordered" evidence="1">
    <location>
        <begin position="2415"/>
        <end position="2527"/>
    </location>
</feature>
<feature type="compositionally biased region" description="Basic residues" evidence="1">
    <location>
        <begin position="173"/>
        <end position="184"/>
    </location>
</feature>
<dbReference type="InterPro" id="IPR025481">
    <property type="entry name" value="Cell_Morphogen_C"/>
</dbReference>
<feature type="domain" description="Cell morphogenesis central region" evidence="4">
    <location>
        <begin position="1435"/>
        <end position="1665"/>
    </location>
</feature>
<gene>
    <name evidence="5" type="ORF">BDV95DRAFT_572029</name>
</gene>
<proteinExistence type="predicted"/>
<dbReference type="Proteomes" id="UP000481861">
    <property type="component" value="Unassembled WGS sequence"/>
</dbReference>
<protein>
    <submittedName>
        <fullName evidence="5">Cell morphogenesis N-terminal-domain-containing protein</fullName>
    </submittedName>
</protein>
<dbReference type="OrthoDB" id="6287725at2759"/>
<reference evidence="5 6" key="1">
    <citation type="submission" date="2020-01" db="EMBL/GenBank/DDBJ databases">
        <authorList>
            <consortium name="DOE Joint Genome Institute"/>
            <person name="Haridas S."/>
            <person name="Albert R."/>
            <person name="Binder M."/>
            <person name="Bloem J."/>
            <person name="Labutti K."/>
            <person name="Salamov A."/>
            <person name="Andreopoulos B."/>
            <person name="Baker S.E."/>
            <person name="Barry K."/>
            <person name="Bills G."/>
            <person name="Bluhm B.H."/>
            <person name="Cannon C."/>
            <person name="Castanera R."/>
            <person name="Culley D.E."/>
            <person name="Daum C."/>
            <person name="Ezra D."/>
            <person name="Gonzalez J.B."/>
            <person name="Henrissat B."/>
            <person name="Kuo A."/>
            <person name="Liang C."/>
            <person name="Lipzen A."/>
            <person name="Lutzoni F."/>
            <person name="Magnuson J."/>
            <person name="Mondo S."/>
            <person name="Nolan M."/>
            <person name="Ohm R."/>
            <person name="Pangilinan J."/>
            <person name="Park H.-J.H."/>
            <person name="Ramirez L."/>
            <person name="Alfaro M."/>
            <person name="Sun H."/>
            <person name="Tritt A."/>
            <person name="Yoshinaga Y."/>
            <person name="Zwiers L.-H.L."/>
            <person name="Turgeon B.G."/>
            <person name="Goodwin S.B."/>
            <person name="Spatafora J.W."/>
            <person name="Crous P.W."/>
            <person name="Grigoriev I.V."/>
        </authorList>
    </citation>
    <scope>NUCLEOTIDE SEQUENCE [LARGE SCALE GENOMIC DNA]</scope>
    <source>
        <strain evidence="5 6">CBS 611.86</strain>
    </source>
</reference>
<dbReference type="InterPro" id="IPR029473">
    <property type="entry name" value="MOR2-PAG1_mid"/>
</dbReference>
<name>A0A7C8I9B9_9PLEO</name>
<feature type="region of interest" description="Disordered" evidence="1">
    <location>
        <begin position="287"/>
        <end position="325"/>
    </location>
</feature>
<feature type="region of interest" description="Disordered" evidence="1">
    <location>
        <begin position="151"/>
        <end position="193"/>
    </location>
</feature>
<dbReference type="Pfam" id="PF14228">
    <property type="entry name" value="MOR2-PAG1_mid"/>
    <property type="match status" value="3"/>
</dbReference>
<dbReference type="InterPro" id="IPR039867">
    <property type="entry name" value="Furry/Tao3/Mor2"/>
</dbReference>
<evidence type="ECO:0000313" key="6">
    <source>
        <dbReference type="Proteomes" id="UP000481861"/>
    </source>
</evidence>
<comment type="caution">
    <text evidence="5">The sequence shown here is derived from an EMBL/GenBank/DDBJ whole genome shotgun (WGS) entry which is preliminary data.</text>
</comment>
<dbReference type="PANTHER" id="PTHR12295:SF30">
    <property type="entry name" value="PROTEIN FURRY"/>
    <property type="match status" value="1"/>
</dbReference>
<dbReference type="GO" id="GO:0030427">
    <property type="term" value="C:site of polarized growth"/>
    <property type="evidence" value="ECO:0007669"/>
    <property type="project" value="TreeGrafter"/>
</dbReference>
<dbReference type="GO" id="GO:0005938">
    <property type="term" value="C:cell cortex"/>
    <property type="evidence" value="ECO:0007669"/>
    <property type="project" value="TreeGrafter"/>
</dbReference>
<feature type="compositionally biased region" description="Polar residues" evidence="1">
    <location>
        <begin position="2415"/>
        <end position="2424"/>
    </location>
</feature>
<keyword evidence="6" id="KW-1185">Reference proteome</keyword>
<feature type="compositionally biased region" description="Polar residues" evidence="1">
    <location>
        <begin position="151"/>
        <end position="163"/>
    </location>
</feature>
<feature type="region of interest" description="Disordered" evidence="1">
    <location>
        <begin position="1"/>
        <end position="72"/>
    </location>
</feature>
<feature type="compositionally biased region" description="Acidic residues" evidence="1">
    <location>
        <begin position="2464"/>
        <end position="2474"/>
    </location>
</feature>
<dbReference type="PANTHER" id="PTHR12295">
    <property type="entry name" value="FURRY-RELATED"/>
    <property type="match status" value="1"/>
</dbReference>
<feature type="domain" description="Cell morphogenesis protein N-terminal" evidence="2">
    <location>
        <begin position="337"/>
        <end position="918"/>
    </location>
</feature>